<dbReference type="RefSeq" id="WP_184709226.1">
    <property type="nucleotide sequence ID" value="NZ_JACHBG010000017.1"/>
</dbReference>
<reference evidence="2 3" key="1">
    <citation type="submission" date="2020-08" db="EMBL/GenBank/DDBJ databases">
        <title>Genomic Encyclopedia of Type Strains, Phase IV (KMG-V): Genome sequencing to study the core and pangenomes of soil and plant-associated prokaryotes.</title>
        <authorList>
            <person name="Whitman W."/>
        </authorList>
    </citation>
    <scope>NUCLEOTIDE SEQUENCE [LARGE SCALE GENOMIC DNA]</scope>
    <source>
        <strain evidence="2 3">SEMIA 4060</strain>
    </source>
</reference>
<gene>
    <name evidence="2" type="ORF">GGD46_005227</name>
</gene>
<organism evidence="2 3">
    <name type="scientific">Rhizobium lusitanum</name>
    <dbReference type="NCBI Taxonomy" id="293958"/>
    <lineage>
        <taxon>Bacteria</taxon>
        <taxon>Pseudomonadati</taxon>
        <taxon>Pseudomonadota</taxon>
        <taxon>Alphaproteobacteria</taxon>
        <taxon>Hyphomicrobiales</taxon>
        <taxon>Rhizobiaceae</taxon>
        <taxon>Rhizobium/Agrobacterium group</taxon>
        <taxon>Rhizobium</taxon>
    </lineage>
</organism>
<dbReference type="AlphaFoldDB" id="A0A7X0IWG3"/>
<evidence type="ECO:0000313" key="3">
    <source>
        <dbReference type="Proteomes" id="UP000565576"/>
    </source>
</evidence>
<name>A0A7X0IWG3_9HYPH</name>
<dbReference type="Proteomes" id="UP000565576">
    <property type="component" value="Unassembled WGS sequence"/>
</dbReference>
<dbReference type="EMBL" id="JACHBG010000017">
    <property type="protein sequence ID" value="MBB6487917.1"/>
    <property type="molecule type" value="Genomic_DNA"/>
</dbReference>
<evidence type="ECO:0000259" key="1">
    <source>
        <dbReference type="Pfam" id="PF06527"/>
    </source>
</evidence>
<accession>A0A7X0IWG3</accession>
<evidence type="ECO:0000313" key="2">
    <source>
        <dbReference type="EMBL" id="MBB6487917.1"/>
    </source>
</evidence>
<proteinExistence type="predicted"/>
<sequence>MLSLTVPFQPNETLASYCSRIAALNGIESAAEFASHFGFNFGRLAEGWETDVNVFCALLGSRQGRPADGVVIQSREFVETPGGTFSREFLETDRCRFCPACVANDIGPARRLHRAFGRVEWMMKFVHTCPEHGIRLQTVSGDRLKASDFSAQLRTAIADLENLAGPRSTRPAGFQDYVVNRLRGGPPHGNWLDKFPLQSAAHFTQLLGAVAKYGREPELEEFDDDDWVEVSDIGYAMVSRGEQALDSALDPFFDLKPIRRKISLSMLLGRLSVELLERADQPGYTELLRYLENAARWKHPTLTSELPY</sequence>
<comment type="caution">
    <text evidence="2">The sequence shown here is derived from an EMBL/GenBank/DDBJ whole genome shotgun (WGS) entry which is preliminary data.</text>
</comment>
<dbReference type="InterPro" id="IPR009492">
    <property type="entry name" value="TniQ"/>
</dbReference>
<protein>
    <recommendedName>
        <fullName evidence="1">TniQ domain-containing protein</fullName>
    </recommendedName>
</protein>
<feature type="domain" description="TniQ" evidence="1">
    <location>
        <begin position="5"/>
        <end position="136"/>
    </location>
</feature>
<dbReference type="Pfam" id="PF06527">
    <property type="entry name" value="TniQ"/>
    <property type="match status" value="1"/>
</dbReference>